<evidence type="ECO:0000313" key="2">
    <source>
        <dbReference type="Proteomes" id="UP000655588"/>
    </source>
</evidence>
<reference evidence="1" key="1">
    <citation type="submission" date="2019-11" db="EMBL/GenBank/DDBJ databases">
        <title>The nuclear and mitochondrial genomes of Frieseomelitta varia - a highly eusocial stingless bee (Meliponini) with a permanently sterile worker caste.</title>
        <authorList>
            <person name="Freitas F.C.P."/>
            <person name="Lourenco A.P."/>
            <person name="Nunes F.M.F."/>
            <person name="Paschoal A.R."/>
            <person name="Abreu F.C.P."/>
            <person name="Barbin F.O."/>
            <person name="Bataglia L."/>
            <person name="Cardoso-Junior C.A.M."/>
            <person name="Cervoni M.S."/>
            <person name="Silva S.R."/>
            <person name="Dalarmi F."/>
            <person name="Del Lama M.A."/>
            <person name="Depintor T.S."/>
            <person name="Ferreira K.M."/>
            <person name="Goria P.S."/>
            <person name="Jaskot M.C."/>
            <person name="Lago D.C."/>
            <person name="Luna-Lucena D."/>
            <person name="Moda L.M."/>
            <person name="Nascimento L."/>
            <person name="Pedrino M."/>
            <person name="Rabico F.O."/>
            <person name="Sanches F.C."/>
            <person name="Santos D.E."/>
            <person name="Santos C.G."/>
            <person name="Vieira J."/>
            <person name="Lopes T.F."/>
            <person name="Barchuk A.R."/>
            <person name="Hartfelder K."/>
            <person name="Simoes Z.L.P."/>
            <person name="Bitondi M.M.G."/>
            <person name="Pinheiro D.G."/>
        </authorList>
    </citation>
    <scope>NUCLEOTIDE SEQUENCE</scope>
    <source>
        <strain evidence="1">USP_RPSP 00005682</strain>
        <tissue evidence="1">Whole individual</tissue>
    </source>
</reference>
<dbReference type="Proteomes" id="UP000655588">
    <property type="component" value="Unassembled WGS sequence"/>
</dbReference>
<dbReference type="AlphaFoldDB" id="A0A833RS48"/>
<name>A0A833RS48_9HYME</name>
<dbReference type="EMBL" id="WNWW01000754">
    <property type="protein sequence ID" value="KAF3422206.1"/>
    <property type="molecule type" value="Genomic_DNA"/>
</dbReference>
<accession>A0A833RS48</accession>
<proteinExistence type="predicted"/>
<organism evidence="1 2">
    <name type="scientific">Frieseomelitta varia</name>
    <dbReference type="NCBI Taxonomy" id="561572"/>
    <lineage>
        <taxon>Eukaryota</taxon>
        <taxon>Metazoa</taxon>
        <taxon>Ecdysozoa</taxon>
        <taxon>Arthropoda</taxon>
        <taxon>Hexapoda</taxon>
        <taxon>Insecta</taxon>
        <taxon>Pterygota</taxon>
        <taxon>Neoptera</taxon>
        <taxon>Endopterygota</taxon>
        <taxon>Hymenoptera</taxon>
        <taxon>Apocrita</taxon>
        <taxon>Aculeata</taxon>
        <taxon>Apoidea</taxon>
        <taxon>Anthophila</taxon>
        <taxon>Apidae</taxon>
        <taxon>Frieseomelitta</taxon>
    </lineage>
</organism>
<sequence length="105" mass="12075">MSSQDTQSNSNHKCSDRVVTDSVHSRFRPSGVYCNTCNINVIGNHSAIESHFNNSHPSKEFCCYCRGKVFTYIQMSNDDCVEKPKYIVYHKCSIRKEEESTRESL</sequence>
<keyword evidence="2" id="KW-1185">Reference proteome</keyword>
<gene>
    <name evidence="1" type="ORF">E2986_12325</name>
</gene>
<protein>
    <submittedName>
        <fullName evidence="1">Uncharacterized protein</fullName>
    </submittedName>
</protein>
<comment type="caution">
    <text evidence="1">The sequence shown here is derived from an EMBL/GenBank/DDBJ whole genome shotgun (WGS) entry which is preliminary data.</text>
</comment>
<evidence type="ECO:0000313" key="1">
    <source>
        <dbReference type="EMBL" id="KAF3422206.1"/>
    </source>
</evidence>